<gene>
    <name evidence="2" type="ORF">SSLN_LOCUS14762</name>
</gene>
<organism evidence="4">
    <name type="scientific">Schistocephalus solidus</name>
    <name type="common">Tapeworm</name>
    <dbReference type="NCBI Taxonomy" id="70667"/>
    <lineage>
        <taxon>Eukaryota</taxon>
        <taxon>Metazoa</taxon>
        <taxon>Spiralia</taxon>
        <taxon>Lophotrochozoa</taxon>
        <taxon>Platyhelminthes</taxon>
        <taxon>Cestoda</taxon>
        <taxon>Eucestoda</taxon>
        <taxon>Diphyllobothriidea</taxon>
        <taxon>Diphyllobothriidae</taxon>
        <taxon>Schistocephalus</taxon>
    </lineage>
</organism>
<dbReference type="WBParaSite" id="SSLN_0001532001-mRNA-1">
    <property type="protein sequence ID" value="SSLN_0001532001-mRNA-1"/>
    <property type="gene ID" value="SSLN_0001532001"/>
</dbReference>
<protein>
    <submittedName>
        <fullName evidence="4">Lectin_legB domain-containing protein</fullName>
    </submittedName>
</protein>
<name>A0A183TE64_SCHSO</name>
<dbReference type="AlphaFoldDB" id="A0A183TE64"/>
<dbReference type="OrthoDB" id="425014at2759"/>
<dbReference type="Proteomes" id="UP000275846">
    <property type="component" value="Unassembled WGS sequence"/>
</dbReference>
<keyword evidence="3" id="KW-1185">Reference proteome</keyword>
<evidence type="ECO:0000313" key="2">
    <source>
        <dbReference type="EMBL" id="VDM01148.1"/>
    </source>
</evidence>
<sequence length="154" mass="16897">MRDSGVVCATAPGMSDSRTSYHLLPSQKSYGKRDSNPIYNHTAKTVVIYQPPPGMEYNAPRINFKGAQLKNVESFAYLGSASLWNMRIDDEVAHWISKANVTFNLLLASMWNRQAPITAMNSTCPTPNTSVATSDYLPPPKPPPPPVPAIGTQY</sequence>
<feature type="region of interest" description="Disordered" evidence="1">
    <location>
        <begin position="124"/>
        <end position="154"/>
    </location>
</feature>
<evidence type="ECO:0000313" key="3">
    <source>
        <dbReference type="Proteomes" id="UP000275846"/>
    </source>
</evidence>
<reference evidence="2 3" key="2">
    <citation type="submission" date="2018-11" db="EMBL/GenBank/DDBJ databases">
        <authorList>
            <consortium name="Pathogen Informatics"/>
        </authorList>
    </citation>
    <scope>NUCLEOTIDE SEQUENCE [LARGE SCALE GENOMIC DNA]</scope>
    <source>
        <strain evidence="2 3">NST_G2</strain>
    </source>
</reference>
<evidence type="ECO:0000256" key="1">
    <source>
        <dbReference type="SAM" id="MobiDB-lite"/>
    </source>
</evidence>
<accession>A0A183TE64</accession>
<feature type="compositionally biased region" description="Polar residues" evidence="1">
    <location>
        <begin position="124"/>
        <end position="133"/>
    </location>
</feature>
<reference evidence="4" key="1">
    <citation type="submission" date="2016-06" db="UniProtKB">
        <authorList>
            <consortium name="WormBaseParasite"/>
        </authorList>
    </citation>
    <scope>IDENTIFICATION</scope>
</reference>
<evidence type="ECO:0000313" key="4">
    <source>
        <dbReference type="WBParaSite" id="SSLN_0001532001-mRNA-1"/>
    </source>
</evidence>
<dbReference type="EMBL" id="UYSU01039293">
    <property type="protein sequence ID" value="VDM01148.1"/>
    <property type="molecule type" value="Genomic_DNA"/>
</dbReference>
<proteinExistence type="predicted"/>
<feature type="compositionally biased region" description="Pro residues" evidence="1">
    <location>
        <begin position="137"/>
        <end position="148"/>
    </location>
</feature>